<dbReference type="FunFam" id="1.10.1240.10:FF:000001">
    <property type="entry name" value="Methionine synthase"/>
    <property type="match status" value="1"/>
</dbReference>
<evidence type="ECO:0000256" key="22">
    <source>
        <dbReference type="PIRSR" id="PIRSR000381-1"/>
    </source>
</evidence>
<evidence type="ECO:0000256" key="11">
    <source>
        <dbReference type="ARBA" id="ARBA00022679"/>
    </source>
</evidence>
<feature type="domain" description="Pterin-binding" evidence="26">
    <location>
        <begin position="372"/>
        <end position="637"/>
    </location>
</feature>
<keyword evidence="9 21" id="KW-0028">Amino-acid biosynthesis</keyword>
<dbReference type="PROSITE" id="PS51337">
    <property type="entry name" value="B12_BINDING_NTER"/>
    <property type="match status" value="1"/>
</dbReference>
<dbReference type="SUPFAM" id="SSF47644">
    <property type="entry name" value="Methionine synthase domain"/>
    <property type="match status" value="1"/>
</dbReference>
<dbReference type="Pfam" id="PF00809">
    <property type="entry name" value="Pterin_bind"/>
    <property type="match status" value="1"/>
</dbReference>
<dbReference type="FunFam" id="3.40.50.280:FF:000001">
    <property type="entry name" value="Methionine synthase"/>
    <property type="match status" value="1"/>
</dbReference>
<name>A0A371X243_9HYPH</name>
<comment type="similarity">
    <text evidence="5">Belongs to the vitamin-B12 dependent methionine synthase family.</text>
</comment>
<feature type="domain" description="Hcy-binding" evidence="25">
    <location>
        <begin position="22"/>
        <end position="341"/>
    </location>
</feature>
<comment type="cofactor">
    <cofactor evidence="3 21 22">
        <name>methylcob(III)alamin</name>
        <dbReference type="ChEBI" id="CHEBI:28115"/>
    </cofactor>
</comment>
<dbReference type="PANTHER" id="PTHR45833:SF1">
    <property type="entry name" value="METHIONINE SYNTHASE"/>
    <property type="match status" value="1"/>
</dbReference>
<feature type="binding site" evidence="23">
    <location>
        <position position="827"/>
    </location>
    <ligand>
        <name>methylcob(III)alamin</name>
        <dbReference type="ChEBI" id="CHEBI:28115"/>
    </ligand>
</feature>
<dbReference type="GO" id="GO:0032259">
    <property type="term" value="P:methylation"/>
    <property type="evidence" value="ECO:0007669"/>
    <property type="project" value="UniProtKB-KW"/>
</dbReference>
<dbReference type="GO" id="GO:0031419">
    <property type="term" value="F:cobalamin binding"/>
    <property type="evidence" value="ECO:0007669"/>
    <property type="project" value="UniProtKB-UniRule"/>
</dbReference>
<keyword evidence="11 21" id="KW-0808">Transferase</keyword>
<evidence type="ECO:0000256" key="14">
    <source>
        <dbReference type="ARBA" id="ARBA00022737"/>
    </source>
</evidence>
<keyword evidence="15 21" id="KW-0862">Zinc</keyword>
<feature type="binding site" evidence="23">
    <location>
        <position position="713"/>
    </location>
    <ligand>
        <name>methylcob(III)alamin</name>
        <dbReference type="ChEBI" id="CHEBI:28115"/>
    </ligand>
</feature>
<dbReference type="UniPathway" id="UPA00051">
    <property type="reaction ID" value="UER00081"/>
</dbReference>
<organism evidence="30 31">
    <name type="scientific">Fulvimarina endophytica</name>
    <dbReference type="NCBI Taxonomy" id="2293836"/>
    <lineage>
        <taxon>Bacteria</taxon>
        <taxon>Pseudomonadati</taxon>
        <taxon>Pseudomonadota</taxon>
        <taxon>Alphaproteobacteria</taxon>
        <taxon>Hyphomicrobiales</taxon>
        <taxon>Aurantimonadaceae</taxon>
        <taxon>Fulvimarina</taxon>
    </lineage>
</organism>
<keyword evidence="31" id="KW-1185">Reference proteome</keyword>
<dbReference type="InterPro" id="IPR000489">
    <property type="entry name" value="Pterin-binding_dom"/>
</dbReference>
<dbReference type="PROSITE" id="PS51332">
    <property type="entry name" value="B12_BINDING"/>
    <property type="match status" value="1"/>
</dbReference>
<evidence type="ECO:0000256" key="15">
    <source>
        <dbReference type="ARBA" id="ARBA00022833"/>
    </source>
</evidence>
<dbReference type="FunFam" id="3.20.20.20:FF:000002">
    <property type="entry name" value="Methionine synthase"/>
    <property type="match status" value="1"/>
</dbReference>
<evidence type="ECO:0000256" key="7">
    <source>
        <dbReference type="ARBA" id="ARBA00013998"/>
    </source>
</evidence>
<feature type="domain" description="AdoMet activation" evidence="27">
    <location>
        <begin position="921"/>
        <end position="1253"/>
    </location>
</feature>
<dbReference type="Gene3D" id="1.10.1240.10">
    <property type="entry name" value="Methionine synthase domain"/>
    <property type="match status" value="1"/>
</dbReference>
<dbReference type="AlphaFoldDB" id="A0A371X243"/>
<evidence type="ECO:0000256" key="3">
    <source>
        <dbReference type="ARBA" id="ARBA00001956"/>
    </source>
</evidence>
<evidence type="ECO:0000256" key="21">
    <source>
        <dbReference type="PIRNR" id="PIRNR000381"/>
    </source>
</evidence>
<dbReference type="SUPFAM" id="SSF52242">
    <property type="entry name" value="Cobalamin (vitamin B12)-binding domain"/>
    <property type="match status" value="1"/>
</dbReference>
<evidence type="ECO:0000259" key="28">
    <source>
        <dbReference type="PROSITE" id="PS51332"/>
    </source>
</evidence>
<keyword evidence="12 21" id="KW-0949">S-adenosyl-L-methionine</keyword>
<dbReference type="Proteomes" id="UP000264310">
    <property type="component" value="Unassembled WGS sequence"/>
</dbReference>
<dbReference type="PROSITE" id="PS50970">
    <property type="entry name" value="HCY"/>
    <property type="match status" value="1"/>
</dbReference>
<comment type="catalytic activity">
    <reaction evidence="1 21">
        <text>(6S)-5-methyl-5,6,7,8-tetrahydrofolate + L-homocysteine = (6S)-5,6,7,8-tetrahydrofolate + L-methionine</text>
        <dbReference type="Rhea" id="RHEA:11172"/>
        <dbReference type="ChEBI" id="CHEBI:18608"/>
        <dbReference type="ChEBI" id="CHEBI:57453"/>
        <dbReference type="ChEBI" id="CHEBI:57844"/>
        <dbReference type="ChEBI" id="CHEBI:58199"/>
        <dbReference type="EC" id="2.1.1.13"/>
    </reaction>
</comment>
<evidence type="ECO:0000256" key="19">
    <source>
        <dbReference type="ARBA" id="ARBA00031040"/>
    </source>
</evidence>
<dbReference type="PIRSF" id="PIRSF000381">
    <property type="entry name" value="MetH"/>
    <property type="match status" value="1"/>
</dbReference>
<dbReference type="Gene3D" id="3.40.50.280">
    <property type="entry name" value="Cobalamin-binding domain"/>
    <property type="match status" value="1"/>
</dbReference>
<dbReference type="InterPro" id="IPR036594">
    <property type="entry name" value="Meth_synthase_dom"/>
</dbReference>
<comment type="function">
    <text evidence="18 21">Catalyzes the transfer of a methyl group from methyl-cobalamin to homocysteine, yielding enzyme-bound cob(I)alamin and methionine. Subsequently, remethylates the cofactor using methyltetrahydrofolate.</text>
</comment>
<evidence type="ECO:0000256" key="8">
    <source>
        <dbReference type="ARBA" id="ARBA00022603"/>
    </source>
</evidence>
<dbReference type="GO" id="GO:0005829">
    <property type="term" value="C:cytosol"/>
    <property type="evidence" value="ECO:0007669"/>
    <property type="project" value="TreeGrafter"/>
</dbReference>
<dbReference type="NCBIfam" id="TIGR02082">
    <property type="entry name" value="metH"/>
    <property type="match status" value="1"/>
</dbReference>
<evidence type="ECO:0000256" key="17">
    <source>
        <dbReference type="ARBA" id="ARBA00023285"/>
    </source>
</evidence>
<dbReference type="Pfam" id="PF02965">
    <property type="entry name" value="Met_synt_B12"/>
    <property type="match status" value="1"/>
</dbReference>
<feature type="binding site" evidence="22 24">
    <location>
        <position position="263"/>
    </location>
    <ligand>
        <name>Zn(2+)</name>
        <dbReference type="ChEBI" id="CHEBI:29105"/>
    </ligand>
</feature>
<feature type="binding site" evidence="23">
    <location>
        <begin position="1215"/>
        <end position="1216"/>
    </location>
    <ligand>
        <name>S-adenosyl-L-methionine</name>
        <dbReference type="ChEBI" id="CHEBI:59789"/>
    </ligand>
</feature>
<dbReference type="PANTHER" id="PTHR45833">
    <property type="entry name" value="METHIONINE SYNTHASE"/>
    <property type="match status" value="1"/>
</dbReference>
<comment type="caution">
    <text evidence="30">The sequence shown here is derived from an EMBL/GenBank/DDBJ whole genome shotgun (WGS) entry which is preliminary data.</text>
</comment>
<dbReference type="InterPro" id="IPR037010">
    <property type="entry name" value="VitB12-dep_Met_synth_activ_sf"/>
</dbReference>
<comment type="domain">
    <text evidence="21">Modular enzyme with four functionally distinct domains. The isolated Hcy-binding domain catalyzes methyl transfer from free methylcobalamin to homocysteine. The Hcy-binding domain in association with the pterin-binding domain catalyzes the methylation of cob(I)alamin by methyltetrahydrofolate and the methylation of homocysteine. The B12-binding domain binds the cofactor. The AdoMet activation domain binds S-adenosyl-L-methionine. Under aerobic conditions cob(I)alamin can be converted to inactive cob(II)alamin. Reductive methylation by S-adenosyl-L-methionine and flavodoxin regenerates methylcobalamin.</text>
</comment>
<dbReference type="PROSITE" id="PS50972">
    <property type="entry name" value="PTERIN_BINDING"/>
    <property type="match status" value="1"/>
</dbReference>
<dbReference type="InterPro" id="IPR003759">
    <property type="entry name" value="Cbl-bd_cap"/>
</dbReference>
<evidence type="ECO:0000259" key="27">
    <source>
        <dbReference type="PROSITE" id="PS50974"/>
    </source>
</evidence>
<dbReference type="Pfam" id="PF02310">
    <property type="entry name" value="B12-binding"/>
    <property type="match status" value="1"/>
</dbReference>
<dbReference type="InterPro" id="IPR036589">
    <property type="entry name" value="HCY_dom_sf"/>
</dbReference>
<dbReference type="Gene3D" id="3.20.20.330">
    <property type="entry name" value="Homocysteine-binding-like domain"/>
    <property type="match status" value="1"/>
</dbReference>
<dbReference type="InterPro" id="IPR006158">
    <property type="entry name" value="Cobalamin-bd"/>
</dbReference>
<keyword evidence="13 21" id="KW-0479">Metal-binding</keyword>
<evidence type="ECO:0000256" key="20">
    <source>
        <dbReference type="NCBIfam" id="TIGR02082"/>
    </source>
</evidence>
<proteinExistence type="inferred from homology"/>
<feature type="binding site" description="axial binding residue" evidence="22">
    <location>
        <position position="782"/>
    </location>
    <ligand>
        <name>methylcob(III)alamin</name>
        <dbReference type="ChEBI" id="CHEBI:28115"/>
    </ligand>
    <ligandPart>
        <name>Co</name>
        <dbReference type="ChEBI" id="CHEBI:27638"/>
    </ligandPart>
</feature>
<feature type="binding site" evidence="23">
    <location>
        <begin position="779"/>
        <end position="783"/>
    </location>
    <ligand>
        <name>methylcob(III)alamin</name>
        <dbReference type="ChEBI" id="CHEBI:28115"/>
    </ligand>
</feature>
<dbReference type="GO" id="GO:0050667">
    <property type="term" value="P:homocysteine metabolic process"/>
    <property type="evidence" value="ECO:0007669"/>
    <property type="project" value="TreeGrafter"/>
</dbReference>
<feature type="binding site" evidence="23">
    <location>
        <position position="1160"/>
    </location>
    <ligand>
        <name>S-adenosyl-L-methionine</name>
        <dbReference type="ChEBI" id="CHEBI:59789"/>
    </ligand>
</feature>
<dbReference type="SUPFAM" id="SSF51717">
    <property type="entry name" value="Dihydropteroate synthetase-like"/>
    <property type="match status" value="1"/>
</dbReference>
<dbReference type="InterPro" id="IPR011005">
    <property type="entry name" value="Dihydropteroate_synth-like_sf"/>
</dbReference>
<dbReference type="InterPro" id="IPR033706">
    <property type="entry name" value="Met_synthase_B12-bd"/>
</dbReference>
<dbReference type="CDD" id="cd02069">
    <property type="entry name" value="methionine_synthase_B12_BD"/>
    <property type="match status" value="1"/>
</dbReference>
<dbReference type="Gene3D" id="1.10.288.10">
    <property type="entry name" value="Cobalamin-dependent Methionine Synthase, domain 2"/>
    <property type="match status" value="1"/>
</dbReference>
<evidence type="ECO:0000256" key="16">
    <source>
        <dbReference type="ARBA" id="ARBA00023167"/>
    </source>
</evidence>
<dbReference type="Pfam" id="PF02574">
    <property type="entry name" value="S-methyl_trans"/>
    <property type="match status" value="1"/>
</dbReference>
<dbReference type="CDD" id="cd00740">
    <property type="entry name" value="MeTr"/>
    <property type="match status" value="1"/>
</dbReference>
<keyword evidence="14" id="KW-0677">Repeat</keyword>
<feature type="binding site" evidence="23">
    <location>
        <position position="884"/>
    </location>
    <ligand>
        <name>methylcob(III)alamin</name>
        <dbReference type="ChEBI" id="CHEBI:28115"/>
    </ligand>
</feature>
<sequence length="1268" mass="139118">MSETTDALFGPMTEGRNPAEAEAALRAAMQDRILVLDGAMGTEIQLLGLSEDDFRGHRFGQCECHLQGNNDLLNLTQPKQIEDIHYNYAIAGADILETNTFSSTSIAQADYGMESEVYELNRDGARLARRACLRAEDKDGKRRFVAGALGPTNRTASISPDVNNPGFRATSFDELRIAYGEQLRGLMDGGIDLVLIETIFDTLNAKAAIFACEEIFAERGVRLPIMISGTITDLSGRTLSGQTPTAFWYSVRHAKPLTIGLNCALGAEAMHDHLAEIAGVADTFVCAYPNAGLPNEFGEYDQSPEAMGAEVEKFAREGLVNIVGGCCGSTPDHIAAVARAVANYAPRKLPQKEPLMRLSGLEPFTLTAEIPFVNVGERTNVTGSARFRKLIKDGDYTAALDVARSQVENGAQVIDVNMDEGLIDSQQVMVDYLNLVASEPDIAKVPVMIDSSKFEVIEAGLKCVQGKAIVNSISMKEGEDLFRRQARLVRDYGAAVVVMAFDEKGQADTKERKVEICTRAYRILVDEVGFPPEDIIFDPNVFAVATGIEEHDNYGVDFIEATREITATLPHVHISGGVSNLSFSFRGNEPVREAMHAVFLYHAIQAGMDMGIVNAGQLIVYDAIDPELREACEDVVLNRKPKSGESATENLLEIAERYKGQGGSKGREKDMSWREKPVKERLSHALVNGITEFIEEDTELARQEADRPLHVIEGPLMDGMNIVGDLFGAGKMFLPQVVKSARVMKQAVAYLLPYMEAEKDREGGQRKAKGKILMATVKGDVHDIGKNIVGVVLACNNYDVVDIGVMVPAAKILETARAEKVDIIGLSGLITPSLDEMVNVAAEMEKQGFDIPLLIGGATTSRVHTAVKIHPAYSRGQAIHVNDASRAVGVVSGLLSDETRESAIAKVRSEYAEVAEKHMRSERDKKRLALSDARANAMKIDWSGYEPVKPSFIGTKVFQDWDLADLAKSFDWTPFFQSWELKGRYPAILDDEAQGETARALHSDAQVMLKRIIDEKWFTPKAVIGFWPANAVGDDIRLYKDETRGEELSTFYTLRQQLARRGDRPNLALADFVAPRDSGVADYVGGFCVTAGLEEAEIARRYEAGNDDYNAILVKALADRFAEAFAERMHAEVRRTFWGYAPDEAFSNEEMISEAYDGIRPAPGYPAQPDHTEKETLFELLDAEAEIGVKLTESFAMWPSSSVSGLYIGHPEAHYFGVAKVERDQVADYAQRKGMPVEAVERWLGPVLNYVPSNSAEDAAGEAREAAE</sequence>
<evidence type="ECO:0000256" key="12">
    <source>
        <dbReference type="ARBA" id="ARBA00022691"/>
    </source>
</evidence>
<evidence type="ECO:0000256" key="18">
    <source>
        <dbReference type="ARBA" id="ARBA00025552"/>
    </source>
</evidence>
<evidence type="ECO:0000259" key="29">
    <source>
        <dbReference type="PROSITE" id="PS51337"/>
    </source>
</evidence>
<evidence type="ECO:0000313" key="31">
    <source>
        <dbReference type="Proteomes" id="UP000264310"/>
    </source>
</evidence>
<feature type="binding site" evidence="23">
    <location>
        <position position="831"/>
    </location>
    <ligand>
        <name>methylcob(III)alamin</name>
        <dbReference type="ChEBI" id="CHEBI:28115"/>
    </ligand>
</feature>
<evidence type="ECO:0000256" key="6">
    <source>
        <dbReference type="ARBA" id="ARBA00012032"/>
    </source>
</evidence>
<protein>
    <recommendedName>
        <fullName evidence="7 20">Methionine synthase</fullName>
        <ecNumber evidence="6 20">2.1.1.13</ecNumber>
    </recommendedName>
    <alternativeName>
        <fullName evidence="19 21">5-methyltetrahydrofolate--homocysteine methyltransferase</fullName>
    </alternativeName>
</protein>
<dbReference type="EC" id="2.1.1.13" evidence="6 20"/>
<dbReference type="InterPro" id="IPR003726">
    <property type="entry name" value="HCY_dom"/>
</dbReference>
<dbReference type="GO" id="GO:0008705">
    <property type="term" value="F:methionine synthase activity"/>
    <property type="evidence" value="ECO:0007669"/>
    <property type="project" value="UniProtKB-UniRule"/>
</dbReference>
<keyword evidence="16 21" id="KW-0486">Methionine biosynthesis</keyword>
<dbReference type="RefSeq" id="WP_116683020.1">
    <property type="nucleotide sequence ID" value="NZ_QURL01000004.1"/>
</dbReference>
<accession>A0A371X243</accession>
<evidence type="ECO:0000256" key="13">
    <source>
        <dbReference type="ARBA" id="ARBA00022723"/>
    </source>
</evidence>
<evidence type="ECO:0000256" key="1">
    <source>
        <dbReference type="ARBA" id="ARBA00001700"/>
    </source>
</evidence>
<evidence type="ECO:0000259" key="26">
    <source>
        <dbReference type="PROSITE" id="PS50972"/>
    </source>
</evidence>
<evidence type="ECO:0000313" key="30">
    <source>
        <dbReference type="EMBL" id="RFC63291.1"/>
    </source>
</evidence>
<feature type="binding site" evidence="22 24">
    <location>
        <position position="327"/>
    </location>
    <ligand>
        <name>Zn(2+)</name>
        <dbReference type="ChEBI" id="CHEBI:29105"/>
    </ligand>
</feature>
<dbReference type="GO" id="GO:0008270">
    <property type="term" value="F:zinc ion binding"/>
    <property type="evidence" value="ECO:0007669"/>
    <property type="project" value="UniProtKB-UniRule"/>
</dbReference>
<gene>
    <name evidence="30" type="ORF">DYI37_09520</name>
</gene>
<dbReference type="InterPro" id="IPR050554">
    <property type="entry name" value="Met_Synthase/Corrinoid"/>
</dbReference>
<evidence type="ECO:0000256" key="2">
    <source>
        <dbReference type="ARBA" id="ARBA00001947"/>
    </source>
</evidence>
<feature type="domain" description="B12-binding N-terminal" evidence="29">
    <location>
        <begin position="669"/>
        <end position="763"/>
    </location>
</feature>
<dbReference type="SUPFAM" id="SSF82282">
    <property type="entry name" value="Homocysteine S-methyltransferase"/>
    <property type="match status" value="1"/>
</dbReference>
<dbReference type="NCBIfam" id="NF007024">
    <property type="entry name" value="PRK09490.1"/>
    <property type="match status" value="1"/>
</dbReference>
<keyword evidence="8 21" id="KW-0489">Methyltransferase</keyword>
<feature type="binding site" evidence="23">
    <location>
        <position position="971"/>
    </location>
    <ligand>
        <name>S-adenosyl-L-methionine</name>
        <dbReference type="ChEBI" id="CHEBI:59789"/>
    </ligand>
</feature>
<comment type="pathway">
    <text evidence="4 21">Amino-acid biosynthesis; L-methionine biosynthesis via de novo pathway; L-methionine from L-homocysteine (MetH route): step 1/1.</text>
</comment>
<dbReference type="InterPro" id="IPR004223">
    <property type="entry name" value="VitB12-dep_Met_synth_activ_dom"/>
</dbReference>
<dbReference type="FunFam" id="3.20.20.330:FF:000001">
    <property type="entry name" value="Methionine synthase"/>
    <property type="match status" value="1"/>
</dbReference>
<evidence type="ECO:0000256" key="4">
    <source>
        <dbReference type="ARBA" id="ARBA00005178"/>
    </source>
</evidence>
<evidence type="ECO:0000256" key="10">
    <source>
        <dbReference type="ARBA" id="ARBA00022628"/>
    </source>
</evidence>
<dbReference type="Pfam" id="PF02607">
    <property type="entry name" value="B12-binding_2"/>
    <property type="match status" value="1"/>
</dbReference>
<dbReference type="Gene3D" id="3.10.196.10">
    <property type="entry name" value="Vitamin B12-dependent methionine synthase, activation domain"/>
    <property type="match status" value="1"/>
</dbReference>
<keyword evidence="17 21" id="KW-0170">Cobalt</keyword>
<dbReference type="InterPro" id="IPR036724">
    <property type="entry name" value="Cobalamin-bd_sf"/>
</dbReference>
<keyword evidence="10 21" id="KW-0846">Cobalamin</keyword>
<evidence type="ECO:0000256" key="5">
    <source>
        <dbReference type="ARBA" id="ARBA00010398"/>
    </source>
</evidence>
<dbReference type="InterPro" id="IPR011822">
    <property type="entry name" value="MetH"/>
</dbReference>
<dbReference type="GO" id="GO:0046653">
    <property type="term" value="P:tetrahydrofolate metabolic process"/>
    <property type="evidence" value="ECO:0007669"/>
    <property type="project" value="TreeGrafter"/>
</dbReference>
<dbReference type="PROSITE" id="PS50974">
    <property type="entry name" value="ADOMET_ACTIVATION"/>
    <property type="match status" value="1"/>
</dbReference>
<comment type="cofactor">
    <cofactor evidence="2 21 24">
        <name>Zn(2+)</name>
        <dbReference type="ChEBI" id="CHEBI:29105"/>
    </cofactor>
</comment>
<dbReference type="EMBL" id="QURL01000004">
    <property type="protein sequence ID" value="RFC63291.1"/>
    <property type="molecule type" value="Genomic_DNA"/>
</dbReference>
<reference evidence="30 31" key="1">
    <citation type="submission" date="2018-08" db="EMBL/GenBank/DDBJ databases">
        <title>Fulvimarina sp. 85, whole genome shotgun sequence.</title>
        <authorList>
            <person name="Tuo L."/>
        </authorList>
    </citation>
    <scope>NUCLEOTIDE SEQUENCE [LARGE SCALE GENOMIC DNA]</scope>
    <source>
        <strain evidence="30 31">85</strain>
    </source>
</reference>
<feature type="domain" description="B12-binding" evidence="28">
    <location>
        <begin position="769"/>
        <end position="905"/>
    </location>
</feature>
<dbReference type="SMART" id="SM01018">
    <property type="entry name" value="B12-binding_2"/>
    <property type="match status" value="1"/>
</dbReference>
<evidence type="ECO:0000259" key="25">
    <source>
        <dbReference type="PROSITE" id="PS50970"/>
    </source>
</evidence>
<evidence type="ECO:0000256" key="24">
    <source>
        <dbReference type="PROSITE-ProRule" id="PRU00333"/>
    </source>
</evidence>
<evidence type="ECO:0000256" key="23">
    <source>
        <dbReference type="PIRSR" id="PIRSR000381-2"/>
    </source>
</evidence>
<dbReference type="OrthoDB" id="9803687at2"/>
<evidence type="ECO:0000256" key="9">
    <source>
        <dbReference type="ARBA" id="ARBA00022605"/>
    </source>
</evidence>
<dbReference type="SUPFAM" id="SSF56507">
    <property type="entry name" value="Methionine synthase activation domain-like"/>
    <property type="match status" value="1"/>
</dbReference>
<feature type="binding site" evidence="22 24">
    <location>
        <position position="326"/>
    </location>
    <ligand>
        <name>Zn(2+)</name>
        <dbReference type="ChEBI" id="CHEBI:29105"/>
    </ligand>
</feature>
<dbReference type="Gene3D" id="3.20.20.20">
    <property type="entry name" value="Dihydropteroate synthase-like"/>
    <property type="match status" value="1"/>
</dbReference>